<reference evidence="2 3" key="1">
    <citation type="journal article" date="2018" name="Mol. Plant">
        <title>The genome of Artemisia annua provides insight into the evolution of Asteraceae family and artemisinin biosynthesis.</title>
        <authorList>
            <person name="Shen Q."/>
            <person name="Zhang L."/>
            <person name="Liao Z."/>
            <person name="Wang S."/>
            <person name="Yan T."/>
            <person name="Shi P."/>
            <person name="Liu M."/>
            <person name="Fu X."/>
            <person name="Pan Q."/>
            <person name="Wang Y."/>
            <person name="Lv Z."/>
            <person name="Lu X."/>
            <person name="Zhang F."/>
            <person name="Jiang W."/>
            <person name="Ma Y."/>
            <person name="Chen M."/>
            <person name="Hao X."/>
            <person name="Li L."/>
            <person name="Tang Y."/>
            <person name="Lv G."/>
            <person name="Zhou Y."/>
            <person name="Sun X."/>
            <person name="Brodelius P.E."/>
            <person name="Rose J.K.C."/>
            <person name="Tang K."/>
        </authorList>
    </citation>
    <scope>NUCLEOTIDE SEQUENCE [LARGE SCALE GENOMIC DNA]</scope>
    <source>
        <strain evidence="3">cv. Huhao1</strain>
        <tissue evidence="2">Leaf</tissue>
    </source>
</reference>
<dbReference type="PROSITE" id="PS00061">
    <property type="entry name" value="ADH_SHORT"/>
    <property type="match status" value="1"/>
</dbReference>
<dbReference type="EMBL" id="PKPP01000166">
    <property type="protein sequence ID" value="PWA96678.1"/>
    <property type="molecule type" value="Genomic_DNA"/>
</dbReference>
<comment type="caution">
    <text evidence="2">The sequence shown here is derived from an EMBL/GenBank/DDBJ whole genome shotgun (WGS) entry which is preliminary data.</text>
</comment>
<dbReference type="PRINTS" id="PR00081">
    <property type="entry name" value="GDHRDH"/>
</dbReference>
<evidence type="ECO:0000313" key="3">
    <source>
        <dbReference type="Proteomes" id="UP000245207"/>
    </source>
</evidence>
<dbReference type="OrthoDB" id="294295at2759"/>
<evidence type="ECO:0000313" key="2">
    <source>
        <dbReference type="EMBL" id="PWA96678.1"/>
    </source>
</evidence>
<dbReference type="AlphaFoldDB" id="A0A2U1QFB5"/>
<keyword evidence="3" id="KW-1185">Reference proteome</keyword>
<dbReference type="Proteomes" id="UP000245207">
    <property type="component" value="Unassembled WGS sequence"/>
</dbReference>
<protein>
    <submittedName>
        <fullName evidence="2">(-)-isopiperitenol/(-)-carveol dehydrogenase, mitochondrial</fullName>
    </submittedName>
</protein>
<dbReference type="InterPro" id="IPR036291">
    <property type="entry name" value="NAD(P)-bd_dom_sf"/>
</dbReference>
<dbReference type="PANTHER" id="PTHR42820">
    <property type="entry name" value="SHORT-CHAIN DEHYDROGENASE REDUCTASE"/>
    <property type="match status" value="1"/>
</dbReference>
<name>A0A2U1QFB5_ARTAN</name>
<dbReference type="Gene3D" id="3.40.50.720">
    <property type="entry name" value="NAD(P)-binding Rossmann-like Domain"/>
    <property type="match status" value="1"/>
</dbReference>
<comment type="similarity">
    <text evidence="1">Belongs to the short-chain dehydrogenases/reductases (SDR) family.</text>
</comment>
<dbReference type="STRING" id="35608.A0A2U1QFB5"/>
<sequence length="169" mass="18196">MFSNAGILTKSDQIVLDLNLDEFDRMFAVNVRGMAACVKHAALAMVQAQVKGSIICTSSVLGQMGGTQQTDYCMSKHAVVGLMKSASKQLGEHGIRVNCVSPFAVATPMNCNRLEMDEKEVEKRYQPMSVLKDMVLKSEDVAKAVLFLASGESGFITGHDLVVDGGFTS</sequence>
<evidence type="ECO:0000256" key="1">
    <source>
        <dbReference type="ARBA" id="ARBA00006484"/>
    </source>
</evidence>
<dbReference type="Pfam" id="PF13561">
    <property type="entry name" value="adh_short_C2"/>
    <property type="match status" value="1"/>
</dbReference>
<dbReference type="InterPro" id="IPR020904">
    <property type="entry name" value="Sc_DH/Rdtase_CS"/>
</dbReference>
<accession>A0A2U1QFB5</accession>
<dbReference type="SUPFAM" id="SSF51735">
    <property type="entry name" value="NAD(P)-binding Rossmann-fold domains"/>
    <property type="match status" value="1"/>
</dbReference>
<dbReference type="PANTHER" id="PTHR42820:SF21">
    <property type="entry name" value="SHORT-CHAIN DEHYDROGENASE REDUCTASE 3B-LIKE"/>
    <property type="match status" value="1"/>
</dbReference>
<gene>
    <name evidence="2" type="ORF">CTI12_AA037060</name>
</gene>
<organism evidence="2 3">
    <name type="scientific">Artemisia annua</name>
    <name type="common">Sweet wormwood</name>
    <dbReference type="NCBI Taxonomy" id="35608"/>
    <lineage>
        <taxon>Eukaryota</taxon>
        <taxon>Viridiplantae</taxon>
        <taxon>Streptophyta</taxon>
        <taxon>Embryophyta</taxon>
        <taxon>Tracheophyta</taxon>
        <taxon>Spermatophyta</taxon>
        <taxon>Magnoliopsida</taxon>
        <taxon>eudicotyledons</taxon>
        <taxon>Gunneridae</taxon>
        <taxon>Pentapetalae</taxon>
        <taxon>asterids</taxon>
        <taxon>campanulids</taxon>
        <taxon>Asterales</taxon>
        <taxon>Asteraceae</taxon>
        <taxon>Asteroideae</taxon>
        <taxon>Anthemideae</taxon>
        <taxon>Artemisiinae</taxon>
        <taxon>Artemisia</taxon>
    </lineage>
</organism>
<proteinExistence type="inferred from homology"/>
<dbReference type="InterPro" id="IPR002347">
    <property type="entry name" value="SDR_fam"/>
</dbReference>